<proteinExistence type="predicted"/>
<dbReference type="InterPro" id="IPR036894">
    <property type="entry name" value="YbaB-like_sf"/>
</dbReference>
<dbReference type="Gene3D" id="3.30.1310.10">
    <property type="entry name" value="Nucleoid-associated protein YbaB-like domain"/>
    <property type="match status" value="1"/>
</dbReference>
<protein>
    <submittedName>
        <fullName evidence="1">Uncharacterized protein</fullName>
    </submittedName>
</protein>
<gene>
    <name evidence="1" type="ORF">QP939_28850</name>
</gene>
<name>A0ABY8X9H0_9PSEU</name>
<dbReference type="Proteomes" id="UP001227101">
    <property type="component" value="Chromosome"/>
</dbReference>
<evidence type="ECO:0000313" key="2">
    <source>
        <dbReference type="Proteomes" id="UP001227101"/>
    </source>
</evidence>
<keyword evidence="2" id="KW-1185">Reference proteome</keyword>
<dbReference type="RefSeq" id="WP_285449347.1">
    <property type="nucleotide sequence ID" value="NZ_CP127173.1"/>
</dbReference>
<organism evidence="1 2">
    <name type="scientific">Amycolatopsis nalaikhensis</name>
    <dbReference type="NCBI Taxonomy" id="715472"/>
    <lineage>
        <taxon>Bacteria</taxon>
        <taxon>Bacillati</taxon>
        <taxon>Actinomycetota</taxon>
        <taxon>Actinomycetes</taxon>
        <taxon>Pseudonocardiales</taxon>
        <taxon>Pseudonocardiaceae</taxon>
        <taxon>Amycolatopsis</taxon>
    </lineage>
</organism>
<dbReference type="EMBL" id="CP127173">
    <property type="protein sequence ID" value="WIV52947.1"/>
    <property type="molecule type" value="Genomic_DNA"/>
</dbReference>
<accession>A0ABY8X9H0</accession>
<evidence type="ECO:0000313" key="1">
    <source>
        <dbReference type="EMBL" id="WIV52947.1"/>
    </source>
</evidence>
<reference evidence="1 2" key="1">
    <citation type="submission" date="2023-06" db="EMBL/GenBank/DDBJ databases">
        <authorList>
            <person name="Oyuntsetseg B."/>
            <person name="Kim S.B."/>
        </authorList>
    </citation>
    <scope>NUCLEOTIDE SEQUENCE [LARGE SCALE GENOMIC DNA]</scope>
    <source>
        <strain evidence="1 2">2-2</strain>
    </source>
</reference>
<sequence>MSHSSHNGAIAVVVTLDGQVRDLQLADTVTTRTAAQLARDILECIRSAQALFDTGPATRLR</sequence>